<keyword evidence="3" id="KW-1185">Reference proteome</keyword>
<feature type="region of interest" description="Disordered" evidence="1">
    <location>
        <begin position="175"/>
        <end position="208"/>
    </location>
</feature>
<feature type="compositionally biased region" description="Gly residues" evidence="1">
    <location>
        <begin position="55"/>
        <end position="66"/>
    </location>
</feature>
<name>A0A3S5BAE3_9PLAT</name>
<gene>
    <name evidence="2" type="ORF">PXEA_LOCUS31935</name>
</gene>
<dbReference type="Proteomes" id="UP000784294">
    <property type="component" value="Unassembled WGS sequence"/>
</dbReference>
<protein>
    <submittedName>
        <fullName evidence="2">Uncharacterized protein</fullName>
    </submittedName>
</protein>
<proteinExistence type="predicted"/>
<sequence>MYHDGPAGLEVAFDPSQRLQKEPLHVSLRVLTRFGSWTPEVHARLQRSRSVSAAGSGGPGRSGLRGRGALSVAVFLTPPPTAPSGSSNSNSNSNSSHRLTTCGLGGICLLRRAPRTQRYGRMDGRPGDEQSGAKVDFLGPQRTRENRVHTHTHTHTHIDREVMMGDLTCTPLGEKRAGESDSRLNCPAAPASEGGLETHRPCDPATPDVHRHAERHRQHTCGGSV</sequence>
<feature type="region of interest" description="Disordered" evidence="1">
    <location>
        <begin position="45"/>
        <end position="97"/>
    </location>
</feature>
<evidence type="ECO:0000256" key="1">
    <source>
        <dbReference type="SAM" id="MobiDB-lite"/>
    </source>
</evidence>
<evidence type="ECO:0000313" key="3">
    <source>
        <dbReference type="Proteomes" id="UP000784294"/>
    </source>
</evidence>
<evidence type="ECO:0000313" key="2">
    <source>
        <dbReference type="EMBL" id="VEL38495.1"/>
    </source>
</evidence>
<organism evidence="2 3">
    <name type="scientific">Protopolystoma xenopodis</name>
    <dbReference type="NCBI Taxonomy" id="117903"/>
    <lineage>
        <taxon>Eukaryota</taxon>
        <taxon>Metazoa</taxon>
        <taxon>Spiralia</taxon>
        <taxon>Lophotrochozoa</taxon>
        <taxon>Platyhelminthes</taxon>
        <taxon>Monogenea</taxon>
        <taxon>Polyopisthocotylea</taxon>
        <taxon>Polystomatidea</taxon>
        <taxon>Polystomatidae</taxon>
        <taxon>Protopolystoma</taxon>
    </lineage>
</organism>
<dbReference type="EMBL" id="CAAALY010258086">
    <property type="protein sequence ID" value="VEL38495.1"/>
    <property type="molecule type" value="Genomic_DNA"/>
</dbReference>
<dbReference type="AlphaFoldDB" id="A0A3S5BAE3"/>
<reference evidence="2" key="1">
    <citation type="submission" date="2018-11" db="EMBL/GenBank/DDBJ databases">
        <authorList>
            <consortium name="Pathogen Informatics"/>
        </authorList>
    </citation>
    <scope>NUCLEOTIDE SEQUENCE</scope>
</reference>
<feature type="compositionally biased region" description="Low complexity" evidence="1">
    <location>
        <begin position="84"/>
        <end position="97"/>
    </location>
</feature>
<comment type="caution">
    <text evidence="2">The sequence shown here is derived from an EMBL/GenBank/DDBJ whole genome shotgun (WGS) entry which is preliminary data.</text>
</comment>
<accession>A0A3S5BAE3</accession>